<reference evidence="9 10" key="1">
    <citation type="submission" date="2024-02" db="EMBL/GenBank/DDBJ databases">
        <title>High-quality chromosome-scale genome assembly of Pensacola bahiagrass (Paspalum notatum Flugge var. saurae).</title>
        <authorList>
            <person name="Vega J.M."/>
            <person name="Podio M."/>
            <person name="Orjuela J."/>
            <person name="Siena L.A."/>
            <person name="Pessino S.C."/>
            <person name="Combes M.C."/>
            <person name="Mariac C."/>
            <person name="Albertini E."/>
            <person name="Pupilli F."/>
            <person name="Ortiz J.P.A."/>
            <person name="Leblanc O."/>
        </authorList>
    </citation>
    <scope>NUCLEOTIDE SEQUENCE [LARGE SCALE GENOMIC DNA]</scope>
    <source>
        <strain evidence="9">R1</strain>
        <tissue evidence="9">Leaf</tissue>
    </source>
</reference>
<keyword evidence="4" id="KW-0540">Nuclease</keyword>
<dbReference type="Gene3D" id="3.30.70.270">
    <property type="match status" value="2"/>
</dbReference>
<dbReference type="FunFam" id="3.30.70.270:FF:000020">
    <property type="entry name" value="Transposon Tf2-6 polyprotein-like Protein"/>
    <property type="match status" value="1"/>
</dbReference>
<dbReference type="Gene3D" id="3.10.10.10">
    <property type="entry name" value="HIV Type 1 Reverse Transcriptase, subunit A, domain 1"/>
    <property type="match status" value="2"/>
</dbReference>
<proteinExistence type="predicted"/>
<evidence type="ECO:0000259" key="8">
    <source>
        <dbReference type="PROSITE" id="PS50878"/>
    </source>
</evidence>
<dbReference type="InterPro" id="IPR053134">
    <property type="entry name" value="RNA-dir_DNA_polymerase"/>
</dbReference>
<organism evidence="9 10">
    <name type="scientific">Paspalum notatum var. saurae</name>
    <dbReference type="NCBI Taxonomy" id="547442"/>
    <lineage>
        <taxon>Eukaryota</taxon>
        <taxon>Viridiplantae</taxon>
        <taxon>Streptophyta</taxon>
        <taxon>Embryophyta</taxon>
        <taxon>Tracheophyta</taxon>
        <taxon>Spermatophyta</taxon>
        <taxon>Magnoliopsida</taxon>
        <taxon>Liliopsida</taxon>
        <taxon>Poales</taxon>
        <taxon>Poaceae</taxon>
        <taxon>PACMAD clade</taxon>
        <taxon>Panicoideae</taxon>
        <taxon>Andropogonodae</taxon>
        <taxon>Paspaleae</taxon>
        <taxon>Paspalinae</taxon>
        <taxon>Paspalum</taxon>
    </lineage>
</organism>
<keyword evidence="2" id="KW-0808">Transferase</keyword>
<protein>
    <recommendedName>
        <fullName evidence="8">Reverse transcriptase domain-containing protein</fullName>
    </recommendedName>
</protein>
<evidence type="ECO:0000256" key="6">
    <source>
        <dbReference type="ARBA" id="ARBA00022801"/>
    </source>
</evidence>
<dbReference type="InterPro" id="IPR000477">
    <property type="entry name" value="RT_dom"/>
</dbReference>
<dbReference type="EMBL" id="CP144749">
    <property type="protein sequence ID" value="WVZ76249.1"/>
    <property type="molecule type" value="Genomic_DNA"/>
</dbReference>
<dbReference type="AlphaFoldDB" id="A0AAQ3TN97"/>
<evidence type="ECO:0000313" key="10">
    <source>
        <dbReference type="Proteomes" id="UP001341281"/>
    </source>
</evidence>
<evidence type="ECO:0000256" key="1">
    <source>
        <dbReference type="ARBA" id="ARBA00022670"/>
    </source>
</evidence>
<dbReference type="InterPro" id="IPR043502">
    <property type="entry name" value="DNA/RNA_pol_sf"/>
</dbReference>
<evidence type="ECO:0000256" key="2">
    <source>
        <dbReference type="ARBA" id="ARBA00022679"/>
    </source>
</evidence>
<evidence type="ECO:0000256" key="7">
    <source>
        <dbReference type="ARBA" id="ARBA00022918"/>
    </source>
</evidence>
<keyword evidence="6" id="KW-0378">Hydrolase</keyword>
<evidence type="ECO:0000256" key="3">
    <source>
        <dbReference type="ARBA" id="ARBA00022695"/>
    </source>
</evidence>
<dbReference type="GO" id="GO:0008233">
    <property type="term" value="F:peptidase activity"/>
    <property type="evidence" value="ECO:0007669"/>
    <property type="project" value="UniProtKB-KW"/>
</dbReference>
<dbReference type="PANTHER" id="PTHR24559">
    <property type="entry name" value="TRANSPOSON TY3-I GAG-POL POLYPROTEIN"/>
    <property type="match status" value="1"/>
</dbReference>
<gene>
    <name evidence="9" type="ORF">U9M48_024237</name>
</gene>
<dbReference type="SUPFAM" id="SSF56672">
    <property type="entry name" value="DNA/RNA polymerases"/>
    <property type="match status" value="1"/>
</dbReference>
<dbReference type="InterPro" id="IPR043128">
    <property type="entry name" value="Rev_trsase/Diguanyl_cyclase"/>
</dbReference>
<dbReference type="FunFam" id="3.10.10.10:FF:000007">
    <property type="entry name" value="Retrovirus-related Pol polyprotein from transposon 17.6-like Protein"/>
    <property type="match status" value="1"/>
</dbReference>
<name>A0AAQ3TN97_PASNO</name>
<dbReference type="PANTHER" id="PTHR24559:SF444">
    <property type="entry name" value="REVERSE TRANSCRIPTASE DOMAIN-CONTAINING PROTEIN"/>
    <property type="match status" value="1"/>
</dbReference>
<dbReference type="Proteomes" id="UP001341281">
    <property type="component" value="Chromosome 05"/>
</dbReference>
<dbReference type="GO" id="GO:0004519">
    <property type="term" value="F:endonuclease activity"/>
    <property type="evidence" value="ECO:0007669"/>
    <property type="project" value="UniProtKB-KW"/>
</dbReference>
<keyword evidence="1" id="KW-0645">Protease</keyword>
<dbReference type="GO" id="GO:0006508">
    <property type="term" value="P:proteolysis"/>
    <property type="evidence" value="ECO:0007669"/>
    <property type="project" value="UniProtKB-KW"/>
</dbReference>
<evidence type="ECO:0000256" key="5">
    <source>
        <dbReference type="ARBA" id="ARBA00022759"/>
    </source>
</evidence>
<keyword evidence="7" id="KW-0695">RNA-directed DNA polymerase</keyword>
<dbReference type="PROSITE" id="PS50878">
    <property type="entry name" value="RT_POL"/>
    <property type="match status" value="1"/>
</dbReference>
<dbReference type="GO" id="GO:0003964">
    <property type="term" value="F:RNA-directed DNA polymerase activity"/>
    <property type="evidence" value="ECO:0007669"/>
    <property type="project" value="UniProtKB-KW"/>
</dbReference>
<keyword evidence="3" id="KW-0548">Nucleotidyltransferase</keyword>
<keyword evidence="10" id="KW-1185">Reference proteome</keyword>
<sequence length="323" mass="37343">MPNQKHIEPTVNAFELTEIKKIPVVCEFPDVFPEEVPSLPPDRDVEFRIELVPGTEPISKRPYRMAPDELKELKTQLQEQLDKGFILPSPSPWVTVKNKYPLPHIDILFDQLAGARVFLKIDLRSGYYQIKIREEDIPKTAFSTRYGLYEYLVMSFGLTNAPAFFMYMMNSVFTNELDKFVVVFIDDILIYSKNEEEHAEHLQIVLAWLREHKLYAKFSKCAFWLREVSFLGHILSEKGVAVDPSRGVLNWKQPEAVMEIQSFLGLAGYYRHFIKDFSKTAKPMTSLPKKNAKYVWSPNCEEAFQTLKKLLTSALVLAQPDVT</sequence>
<evidence type="ECO:0000256" key="4">
    <source>
        <dbReference type="ARBA" id="ARBA00022722"/>
    </source>
</evidence>
<keyword evidence="5" id="KW-0255">Endonuclease</keyword>
<accession>A0AAQ3TN97</accession>
<dbReference type="Pfam" id="PF00078">
    <property type="entry name" value="RVT_1"/>
    <property type="match status" value="1"/>
</dbReference>
<feature type="domain" description="Reverse transcriptase" evidence="8">
    <location>
        <begin position="1"/>
        <end position="235"/>
    </location>
</feature>
<dbReference type="CDD" id="cd01647">
    <property type="entry name" value="RT_LTR"/>
    <property type="match status" value="1"/>
</dbReference>
<evidence type="ECO:0000313" key="9">
    <source>
        <dbReference type="EMBL" id="WVZ76249.1"/>
    </source>
</evidence>